<organism evidence="2 3">
    <name type="scientific">Candidatus Avitreponema avistercoris</name>
    <dbReference type="NCBI Taxonomy" id="2840705"/>
    <lineage>
        <taxon>Bacteria</taxon>
        <taxon>Pseudomonadati</taxon>
        <taxon>Spirochaetota</taxon>
        <taxon>Spirochaetia</taxon>
        <taxon>Spirochaetales</taxon>
        <taxon>Candidatus Avitreponema</taxon>
    </lineage>
</organism>
<dbReference type="Proteomes" id="UP000823616">
    <property type="component" value="Unassembled WGS sequence"/>
</dbReference>
<dbReference type="Pfam" id="PF12641">
    <property type="entry name" value="Flavodoxin_3"/>
    <property type="match status" value="1"/>
</dbReference>
<dbReference type="EMBL" id="JADIMS010000055">
    <property type="protein sequence ID" value="MBO8450136.1"/>
    <property type="molecule type" value="Genomic_DNA"/>
</dbReference>
<reference evidence="2" key="2">
    <citation type="journal article" date="2021" name="PeerJ">
        <title>Extensive microbial diversity within the chicken gut microbiome revealed by metagenomics and culture.</title>
        <authorList>
            <person name="Gilroy R."/>
            <person name="Ravi A."/>
            <person name="Getino M."/>
            <person name="Pursley I."/>
            <person name="Horton D.L."/>
            <person name="Alikhan N.F."/>
            <person name="Baker D."/>
            <person name="Gharbi K."/>
            <person name="Hall N."/>
            <person name="Watson M."/>
            <person name="Adriaenssens E.M."/>
            <person name="Foster-Nyarko E."/>
            <person name="Jarju S."/>
            <person name="Secka A."/>
            <person name="Antonio M."/>
            <person name="Oren A."/>
            <person name="Chaudhuri R.R."/>
            <person name="La Ragione R."/>
            <person name="Hildebrand F."/>
            <person name="Pallen M.J."/>
        </authorList>
    </citation>
    <scope>NUCLEOTIDE SEQUENCE</scope>
    <source>
        <strain evidence="2">B3-4054</strain>
    </source>
</reference>
<feature type="domain" description="Flavodoxin-like" evidence="1">
    <location>
        <begin position="4"/>
        <end position="165"/>
    </location>
</feature>
<reference evidence="2" key="1">
    <citation type="submission" date="2020-10" db="EMBL/GenBank/DDBJ databases">
        <authorList>
            <person name="Gilroy R."/>
        </authorList>
    </citation>
    <scope>NUCLEOTIDE SEQUENCE</scope>
    <source>
        <strain evidence="2">B3-4054</strain>
    </source>
</reference>
<evidence type="ECO:0000313" key="2">
    <source>
        <dbReference type="EMBL" id="MBO8450136.1"/>
    </source>
</evidence>
<proteinExistence type="predicted"/>
<evidence type="ECO:0000259" key="1">
    <source>
        <dbReference type="Pfam" id="PF12641"/>
    </source>
</evidence>
<accession>A0A9D9HG91</accession>
<dbReference type="InterPro" id="IPR008254">
    <property type="entry name" value="Flavodoxin/NO_synth"/>
</dbReference>
<gene>
    <name evidence="2" type="ORF">IAA96_03415</name>
</gene>
<dbReference type="SUPFAM" id="SSF52218">
    <property type="entry name" value="Flavoproteins"/>
    <property type="match status" value="1"/>
</dbReference>
<evidence type="ECO:0000313" key="3">
    <source>
        <dbReference type="Proteomes" id="UP000823616"/>
    </source>
</evidence>
<comment type="caution">
    <text evidence="2">The sequence shown here is derived from an EMBL/GenBank/DDBJ whole genome shotgun (WGS) entry which is preliminary data.</text>
</comment>
<dbReference type="InterPro" id="IPR029039">
    <property type="entry name" value="Flavoprotein-like_sf"/>
</dbReference>
<dbReference type="GO" id="GO:0010181">
    <property type="term" value="F:FMN binding"/>
    <property type="evidence" value="ECO:0007669"/>
    <property type="project" value="InterPro"/>
</dbReference>
<dbReference type="AlphaFoldDB" id="A0A9D9HG91"/>
<dbReference type="InterPro" id="IPR054633">
    <property type="entry name" value="BilS"/>
</dbReference>
<name>A0A9D9HG91_9SPIR</name>
<protein>
    <recommendedName>
        <fullName evidence="1">Flavodoxin-like domain-containing protein</fullName>
    </recommendedName>
</protein>
<sequence length="175" mass="19424">MKYLIAYSSQTGNTRALAERMRTVLPAEDCLFFGECTSVPAAAVRDAEIVFAGFWVYRGSCDPVSAEFLQALRKKTVALFGTAGFGGSEVYFQRILTAVGQLVHKSCTLEKPFVCMGKIAPDVLQRYQAELKRDPENERVLRLIENYKAAKTHPDQQDFQALAAWVEAALVNHSA</sequence>
<dbReference type="NCBIfam" id="NF045594">
    <property type="entry name" value="flavodox_BilS"/>
    <property type="match status" value="1"/>
</dbReference>
<dbReference type="Gene3D" id="3.40.50.360">
    <property type="match status" value="1"/>
</dbReference>